<dbReference type="Proteomes" id="UP000286134">
    <property type="component" value="Unassembled WGS sequence"/>
</dbReference>
<dbReference type="EMBL" id="MCFK01010260">
    <property type="protein sequence ID" value="RKF53767.1"/>
    <property type="molecule type" value="Genomic_DNA"/>
</dbReference>
<protein>
    <submittedName>
        <fullName evidence="1">Uncharacterized protein</fullName>
    </submittedName>
</protein>
<evidence type="ECO:0000313" key="2">
    <source>
        <dbReference type="Proteomes" id="UP000286134"/>
    </source>
</evidence>
<evidence type="ECO:0000313" key="1">
    <source>
        <dbReference type="EMBL" id="RKF53767.1"/>
    </source>
</evidence>
<proteinExistence type="predicted"/>
<comment type="caution">
    <text evidence="1">The sequence shown here is derived from an EMBL/GenBank/DDBJ whole genome shotgun (WGS) entry which is preliminary data.</text>
</comment>
<dbReference type="AlphaFoldDB" id="A0A420H8L2"/>
<reference evidence="1 2" key="1">
    <citation type="journal article" date="2018" name="BMC Genomics">
        <title>Comparative genome analyses reveal sequence features reflecting distinct modes of host-adaptation between dicot and monocot powdery mildew.</title>
        <authorList>
            <person name="Wu Y."/>
            <person name="Ma X."/>
            <person name="Pan Z."/>
            <person name="Kale S.D."/>
            <person name="Song Y."/>
            <person name="King H."/>
            <person name="Zhang Q."/>
            <person name="Presley C."/>
            <person name="Deng X."/>
            <person name="Wei C.I."/>
            <person name="Xiao S."/>
        </authorList>
    </citation>
    <scope>NUCLEOTIDE SEQUENCE [LARGE SCALE GENOMIC DNA]</scope>
    <source>
        <strain evidence="1">UMSG2</strain>
    </source>
</reference>
<gene>
    <name evidence="1" type="ORF">OnM2_102009</name>
</gene>
<keyword evidence="2" id="KW-1185">Reference proteome</keyword>
<organism evidence="1 2">
    <name type="scientific">Erysiphe neolycopersici</name>
    <dbReference type="NCBI Taxonomy" id="212602"/>
    <lineage>
        <taxon>Eukaryota</taxon>
        <taxon>Fungi</taxon>
        <taxon>Dikarya</taxon>
        <taxon>Ascomycota</taxon>
        <taxon>Pezizomycotina</taxon>
        <taxon>Leotiomycetes</taxon>
        <taxon>Erysiphales</taxon>
        <taxon>Erysiphaceae</taxon>
        <taxon>Erysiphe</taxon>
    </lineage>
</organism>
<name>A0A420H8L2_9PEZI</name>
<sequence>MGNSRFGTKGFWRHINGTAIEPRPFAARSESISEEDWCTKVELPQEKLDAFDMAKSTAMSKIIKSCDAIHQSSIRMIDIPKGAWEKLNFKLNTKADRLQSIHAAIIQQDPAMELPEQWMVMLILLSMNEDYAMEMAIIKAKDTAQSFSAIQARLKEKETALNSDLLSDIIESARKANFGTNQSIH</sequence>
<accession>A0A420H8L2</accession>